<dbReference type="InterPro" id="IPR001478">
    <property type="entry name" value="PDZ"/>
</dbReference>
<dbReference type="SMART" id="SM00228">
    <property type="entry name" value="PDZ"/>
    <property type="match status" value="1"/>
</dbReference>
<reference evidence="8" key="2">
    <citation type="journal article" date="2021" name="Data Brief">
        <title>Draft genome sequence data of the facultative, thermophilic, xylanolytic bacterium Paenibacillus sp. strain DA-C8.</title>
        <authorList>
            <person name="Chhe C."/>
            <person name="Uke A."/>
            <person name="Baramee S."/>
            <person name="Ungkulpasvich U."/>
            <person name="Tachaapaikoon C."/>
            <person name="Pason P."/>
            <person name="Waeonukul R."/>
            <person name="Ratanakhanokchai K."/>
            <person name="Kosugi A."/>
        </authorList>
    </citation>
    <scope>NUCLEOTIDE SEQUENCE</scope>
    <source>
        <strain evidence="8">DA-C8</strain>
    </source>
</reference>
<organism evidence="8 9">
    <name type="scientific">Insulibacter thermoxylanivorax</name>
    <dbReference type="NCBI Taxonomy" id="2749268"/>
    <lineage>
        <taxon>Bacteria</taxon>
        <taxon>Bacillati</taxon>
        <taxon>Bacillota</taxon>
        <taxon>Bacilli</taxon>
        <taxon>Bacillales</taxon>
        <taxon>Paenibacillaceae</taxon>
        <taxon>Insulibacter</taxon>
    </lineage>
</organism>
<dbReference type="Proteomes" id="UP000654993">
    <property type="component" value="Unassembled WGS sequence"/>
</dbReference>
<accession>A0A916QHV7</accession>
<dbReference type="InterPro" id="IPR055210">
    <property type="entry name" value="CtpA/B_N"/>
</dbReference>
<dbReference type="Pfam" id="PF22694">
    <property type="entry name" value="CtpB_N-like"/>
    <property type="match status" value="1"/>
</dbReference>
<dbReference type="InterPro" id="IPR002477">
    <property type="entry name" value="Peptidoglycan-bd-like"/>
</dbReference>
<evidence type="ECO:0000313" key="9">
    <source>
        <dbReference type="Proteomes" id="UP000654993"/>
    </source>
</evidence>
<dbReference type="GO" id="GO:0004175">
    <property type="term" value="F:endopeptidase activity"/>
    <property type="evidence" value="ECO:0007669"/>
    <property type="project" value="TreeGrafter"/>
</dbReference>
<dbReference type="InterPro" id="IPR029045">
    <property type="entry name" value="ClpP/crotonase-like_dom_sf"/>
</dbReference>
<evidence type="ECO:0000256" key="5">
    <source>
        <dbReference type="RuleBase" id="RU004404"/>
    </source>
</evidence>
<dbReference type="PANTHER" id="PTHR32060">
    <property type="entry name" value="TAIL-SPECIFIC PROTEASE"/>
    <property type="match status" value="1"/>
</dbReference>
<evidence type="ECO:0000313" key="8">
    <source>
        <dbReference type="EMBL" id="GFR39129.1"/>
    </source>
</evidence>
<dbReference type="AlphaFoldDB" id="A0A916QHV7"/>
<dbReference type="GO" id="GO:0030288">
    <property type="term" value="C:outer membrane-bounded periplasmic space"/>
    <property type="evidence" value="ECO:0007669"/>
    <property type="project" value="TreeGrafter"/>
</dbReference>
<dbReference type="SUPFAM" id="SSF50156">
    <property type="entry name" value="PDZ domain-like"/>
    <property type="match status" value="1"/>
</dbReference>
<dbReference type="EMBL" id="BMAQ01000035">
    <property type="protein sequence ID" value="GFR39129.1"/>
    <property type="molecule type" value="Genomic_DNA"/>
</dbReference>
<dbReference type="GO" id="GO:0008236">
    <property type="term" value="F:serine-type peptidase activity"/>
    <property type="evidence" value="ECO:0007669"/>
    <property type="project" value="UniProtKB-KW"/>
</dbReference>
<dbReference type="Pfam" id="PF03572">
    <property type="entry name" value="Peptidase_S41"/>
    <property type="match status" value="1"/>
</dbReference>
<dbReference type="FunFam" id="2.30.42.10:FF:000063">
    <property type="entry name" value="Peptidase, S41 family"/>
    <property type="match status" value="1"/>
</dbReference>
<dbReference type="Gene3D" id="1.10.101.10">
    <property type="entry name" value="PGBD-like superfamily/PGBD"/>
    <property type="match status" value="1"/>
</dbReference>
<evidence type="ECO:0000256" key="1">
    <source>
        <dbReference type="ARBA" id="ARBA00009179"/>
    </source>
</evidence>
<dbReference type="PROSITE" id="PS50106">
    <property type="entry name" value="PDZ"/>
    <property type="match status" value="1"/>
</dbReference>
<evidence type="ECO:0000256" key="4">
    <source>
        <dbReference type="ARBA" id="ARBA00022825"/>
    </source>
</evidence>
<dbReference type="GO" id="GO:0006508">
    <property type="term" value="P:proteolysis"/>
    <property type="evidence" value="ECO:0007669"/>
    <property type="project" value="UniProtKB-KW"/>
</dbReference>
<dbReference type="RefSeq" id="WP_200967343.1">
    <property type="nucleotide sequence ID" value="NZ_BMAQ01000035.1"/>
</dbReference>
<evidence type="ECO:0000259" key="7">
    <source>
        <dbReference type="PROSITE" id="PS50106"/>
    </source>
</evidence>
<dbReference type="NCBIfam" id="TIGR00225">
    <property type="entry name" value="prc"/>
    <property type="match status" value="1"/>
</dbReference>
<proteinExistence type="inferred from homology"/>
<feature type="region of interest" description="Disordered" evidence="6">
    <location>
        <begin position="41"/>
        <end position="66"/>
    </location>
</feature>
<dbReference type="Gene3D" id="2.30.42.10">
    <property type="match status" value="1"/>
</dbReference>
<dbReference type="Pfam" id="PF17820">
    <property type="entry name" value="PDZ_6"/>
    <property type="match status" value="1"/>
</dbReference>
<feature type="domain" description="PDZ" evidence="7">
    <location>
        <begin position="123"/>
        <end position="187"/>
    </location>
</feature>
<keyword evidence="9" id="KW-1185">Reference proteome</keyword>
<dbReference type="InterPro" id="IPR004447">
    <property type="entry name" value="Peptidase_S41A"/>
</dbReference>
<gene>
    <name evidence="8" type="ORF">PRECH8_24250</name>
</gene>
<evidence type="ECO:0000256" key="6">
    <source>
        <dbReference type="SAM" id="MobiDB-lite"/>
    </source>
</evidence>
<dbReference type="InterPro" id="IPR036034">
    <property type="entry name" value="PDZ_sf"/>
</dbReference>
<sequence>MRKFHGRTVTLMIVAAMAVSSMLTVAYMEFVHSRHAMSNDVNQENRADRETGVQSALDDGSKSGGFSQSDWDKLKLVYEMIETSFYEDVDRQALIDGAIRGMVAALDDPYTTYMNSEEAAQFSAAVDSTFSGIGAEVTMIDGRVTVVAAIKDSPAEKAGVMAKDVILSVNNESLSGLTLSEAVAKIRGPKGTQAKLEIMREGYEKPLEIIVIRDEIDVETVYSRMEDDGIGVIELRQFVQNSDQRFQEELEELKKQGLKALIIDVRDNPGGYLYSVIDLLDILLAEGETIVQIENREGEKQVTVASGDGLDIPLAVLMNEGSASASEILAAALRENGRAKLFGVNTFGKGTVQTTYTKGFKDGSNVKITIAKWLTPQGNYIHETGVTPDHVVPLPDYFYAAPLPRDTVLERDQNNAATANLQLMLNALGYPVDRMDGYYSAGTAEAVERFQQEHGLPATGAVDGATAEKLEDALIQQIQDPANDTQLQAALQYLRQTLGIDT</sequence>
<dbReference type="InterPro" id="IPR005151">
    <property type="entry name" value="Tail-specific_protease"/>
</dbReference>
<protein>
    <submittedName>
        <fullName evidence="8">Peptidase S41</fullName>
    </submittedName>
</protein>
<dbReference type="SMART" id="SM00245">
    <property type="entry name" value="TSPc"/>
    <property type="match status" value="1"/>
</dbReference>
<keyword evidence="2 5" id="KW-0645">Protease</keyword>
<dbReference type="InterPro" id="IPR041489">
    <property type="entry name" value="PDZ_6"/>
</dbReference>
<dbReference type="InterPro" id="IPR036365">
    <property type="entry name" value="PGBD-like_sf"/>
</dbReference>
<reference evidence="8" key="1">
    <citation type="submission" date="2020-08" db="EMBL/GenBank/DDBJ databases">
        <authorList>
            <person name="Uke A."/>
            <person name="Chhe C."/>
            <person name="Baramee S."/>
            <person name="Kosugi A."/>
        </authorList>
    </citation>
    <scope>NUCLEOTIDE SEQUENCE</scope>
    <source>
        <strain evidence="8">DA-C8</strain>
    </source>
</reference>
<keyword evidence="3 5" id="KW-0378">Hydrolase</keyword>
<dbReference type="SUPFAM" id="SSF52096">
    <property type="entry name" value="ClpP/crotonase"/>
    <property type="match status" value="1"/>
</dbReference>
<evidence type="ECO:0000256" key="2">
    <source>
        <dbReference type="ARBA" id="ARBA00022670"/>
    </source>
</evidence>
<name>A0A916QHV7_9BACL</name>
<evidence type="ECO:0000256" key="3">
    <source>
        <dbReference type="ARBA" id="ARBA00022801"/>
    </source>
</evidence>
<comment type="caution">
    <text evidence="8">The sequence shown here is derived from an EMBL/GenBank/DDBJ whole genome shotgun (WGS) entry which is preliminary data.</text>
</comment>
<keyword evidence="4 5" id="KW-0720">Serine protease</keyword>
<dbReference type="Gene3D" id="3.90.226.10">
    <property type="entry name" value="2-enoyl-CoA Hydratase, Chain A, domain 1"/>
    <property type="match status" value="1"/>
</dbReference>
<dbReference type="InterPro" id="IPR036366">
    <property type="entry name" value="PGBDSf"/>
</dbReference>
<dbReference type="Pfam" id="PF01471">
    <property type="entry name" value="PG_binding_1"/>
    <property type="match status" value="1"/>
</dbReference>
<dbReference type="CDD" id="cd06782">
    <property type="entry name" value="cpPDZ_CPP-like"/>
    <property type="match status" value="1"/>
</dbReference>
<comment type="similarity">
    <text evidence="1 5">Belongs to the peptidase S41A family.</text>
</comment>
<dbReference type="PANTHER" id="PTHR32060:SF30">
    <property type="entry name" value="CARBOXY-TERMINAL PROCESSING PROTEASE CTPA"/>
    <property type="match status" value="1"/>
</dbReference>
<dbReference type="SUPFAM" id="SSF47090">
    <property type="entry name" value="PGBD-like"/>
    <property type="match status" value="1"/>
</dbReference>
<dbReference type="GO" id="GO:0007165">
    <property type="term" value="P:signal transduction"/>
    <property type="evidence" value="ECO:0007669"/>
    <property type="project" value="TreeGrafter"/>
</dbReference>
<dbReference type="CDD" id="cd07560">
    <property type="entry name" value="Peptidase_S41_CPP"/>
    <property type="match status" value="1"/>
</dbReference>
<dbReference type="Gene3D" id="3.30.750.44">
    <property type="match status" value="1"/>
</dbReference>